<dbReference type="Proteomes" id="UP001312908">
    <property type="component" value="Unassembled WGS sequence"/>
</dbReference>
<keyword evidence="3" id="KW-1185">Reference proteome</keyword>
<feature type="region of interest" description="Disordered" evidence="1">
    <location>
        <begin position="88"/>
        <end position="115"/>
    </location>
</feature>
<dbReference type="EMBL" id="JAWJZY010000003">
    <property type="protein sequence ID" value="MEE8658870.1"/>
    <property type="molecule type" value="Genomic_DNA"/>
</dbReference>
<dbReference type="RefSeq" id="WP_394819772.1">
    <property type="nucleotide sequence ID" value="NZ_JAWJZY010000003.1"/>
</dbReference>
<comment type="caution">
    <text evidence="2">The sequence shown here is derived from an EMBL/GenBank/DDBJ whole genome shotgun (WGS) entry which is preliminary data.</text>
</comment>
<gene>
    <name evidence="2" type="ORF">DOFOFD_07580</name>
</gene>
<feature type="compositionally biased region" description="Polar residues" evidence="1">
    <location>
        <begin position="133"/>
        <end position="143"/>
    </location>
</feature>
<organism evidence="2 3">
    <name type="scientific">Sorlinia euscelidii</name>
    <dbReference type="NCBI Taxonomy" id="3081148"/>
    <lineage>
        <taxon>Bacteria</taxon>
        <taxon>Pseudomonadati</taxon>
        <taxon>Pseudomonadota</taxon>
        <taxon>Alphaproteobacteria</taxon>
        <taxon>Acetobacterales</taxon>
        <taxon>Acetobacteraceae</taxon>
        <taxon>Sorlinia</taxon>
    </lineage>
</organism>
<proteinExistence type="predicted"/>
<evidence type="ECO:0000313" key="2">
    <source>
        <dbReference type="EMBL" id="MEE8658870.1"/>
    </source>
</evidence>
<dbReference type="InterPro" id="IPR010781">
    <property type="entry name" value="DUF1376"/>
</dbReference>
<feature type="region of interest" description="Disordered" evidence="1">
    <location>
        <begin position="131"/>
        <end position="167"/>
    </location>
</feature>
<sequence>MTHDFPWFAFYPRDFRDGTTRLTLAQIGALISLLSEEWINGPLPDNADILARLLGMDRKSFLREIWPGLRGHFVADAEGNLVNRRLENEREKSADKSQKRREAAGKRWRKAKTKEEQNDCITDAIASAEAEHSTQFTEVPSSLRSDDATARRHSPPVIDEKPPPDQRQILFRTGLDNVSRLTGKPPPQCRPVIGRWLKACKDEAHLVNKVIAEAVEQRPADPIAWITASLRHRIPPLIQASVARFGLDEVDLDAPLRVYHEQCRREQACLH</sequence>
<feature type="compositionally biased region" description="Basic and acidic residues" evidence="1">
    <location>
        <begin position="88"/>
        <end position="105"/>
    </location>
</feature>
<evidence type="ECO:0000313" key="3">
    <source>
        <dbReference type="Proteomes" id="UP001312908"/>
    </source>
</evidence>
<accession>A0ABU7U321</accession>
<dbReference type="Pfam" id="PF07120">
    <property type="entry name" value="DUF1376"/>
    <property type="match status" value="1"/>
</dbReference>
<reference evidence="2 3" key="1">
    <citation type="submission" date="2023-10" db="EMBL/GenBank/DDBJ databases">
        <title>Sorlinia euscelidii gen. nov., sp. nov., an acetic acid bacteria isolated from the gut of Euscelidius variegatus emitter.</title>
        <authorList>
            <person name="Michoud G."/>
            <person name="Marasco R."/>
            <person name="Seferji K."/>
            <person name="Gonella E."/>
            <person name="Garuglieri E."/>
            <person name="Alma A."/>
            <person name="Mapelli F."/>
            <person name="Borin S."/>
            <person name="Daffonchio D."/>
            <person name="Crotti E."/>
        </authorList>
    </citation>
    <scope>NUCLEOTIDE SEQUENCE [LARGE SCALE GENOMIC DNA]</scope>
    <source>
        <strain evidence="2 3">EV16P</strain>
    </source>
</reference>
<protein>
    <recommendedName>
        <fullName evidence="4">DUF1376 domain-containing protein</fullName>
    </recommendedName>
</protein>
<evidence type="ECO:0000256" key="1">
    <source>
        <dbReference type="SAM" id="MobiDB-lite"/>
    </source>
</evidence>
<evidence type="ECO:0008006" key="4">
    <source>
        <dbReference type="Google" id="ProtNLM"/>
    </source>
</evidence>
<name>A0ABU7U321_9PROT</name>